<evidence type="ECO:0000313" key="5">
    <source>
        <dbReference type="Proteomes" id="UP000199167"/>
    </source>
</evidence>
<keyword evidence="3" id="KW-0143">Chaperone</keyword>
<dbReference type="InterPro" id="IPR036714">
    <property type="entry name" value="SDH_sf"/>
</dbReference>
<keyword evidence="5" id="KW-1185">Reference proteome</keyword>
<proteinExistence type="inferred from homology"/>
<accession>A0A1I0Q8G9</accession>
<dbReference type="AlphaFoldDB" id="A0A1I0Q8G9"/>
<sequence>MSETREVRIKRLHMRSIRRGIKEMDLILTDYATRHLPNLSDDELDVYDSLLSESDHDIYGWITKQWPVPERYQPIMSVIMADAEGLTKPAIRL</sequence>
<dbReference type="SUPFAM" id="SSF109910">
    <property type="entry name" value="YgfY-like"/>
    <property type="match status" value="1"/>
</dbReference>
<dbReference type="OrthoDB" id="9807264at2"/>
<dbReference type="EMBL" id="FOIZ01000001">
    <property type="protein sequence ID" value="SEW23286.1"/>
    <property type="molecule type" value="Genomic_DNA"/>
</dbReference>
<evidence type="ECO:0000313" key="4">
    <source>
        <dbReference type="EMBL" id="SEW23286.1"/>
    </source>
</evidence>
<dbReference type="Gene3D" id="1.10.150.250">
    <property type="entry name" value="Flavinator of succinate dehydrogenase"/>
    <property type="match status" value="1"/>
</dbReference>
<comment type="similarity">
    <text evidence="1">Belongs to the SdhE FAD assembly factor family.</text>
</comment>
<organism evidence="4 5">
    <name type="scientific">Cognatiyoonia koreensis</name>
    <dbReference type="NCBI Taxonomy" id="364200"/>
    <lineage>
        <taxon>Bacteria</taxon>
        <taxon>Pseudomonadati</taxon>
        <taxon>Pseudomonadota</taxon>
        <taxon>Alphaproteobacteria</taxon>
        <taxon>Rhodobacterales</taxon>
        <taxon>Paracoccaceae</taxon>
        <taxon>Cognatiyoonia</taxon>
    </lineage>
</organism>
<dbReference type="STRING" id="364200.SAMN04488515_1746"/>
<dbReference type="PANTHER" id="PTHR12469">
    <property type="entry name" value="PROTEIN EMI5 HOMOLOG, MITOCHONDRIAL"/>
    <property type="match status" value="1"/>
</dbReference>
<evidence type="ECO:0000256" key="1">
    <source>
        <dbReference type="ARBA" id="ARBA00008571"/>
    </source>
</evidence>
<dbReference type="Proteomes" id="UP000199167">
    <property type="component" value="Unassembled WGS sequence"/>
</dbReference>
<gene>
    <name evidence="4" type="ORF">SAMN04488515_1746</name>
</gene>
<evidence type="ECO:0000256" key="3">
    <source>
        <dbReference type="ARBA" id="ARBA00023186"/>
    </source>
</evidence>
<name>A0A1I0Q8G9_9RHOB</name>
<protein>
    <recommendedName>
        <fullName evidence="2">FAD assembly factor SdhE</fullName>
    </recommendedName>
</protein>
<dbReference type="InterPro" id="IPR005631">
    <property type="entry name" value="SDH"/>
</dbReference>
<dbReference type="Pfam" id="PF03937">
    <property type="entry name" value="Sdh5"/>
    <property type="match status" value="1"/>
</dbReference>
<dbReference type="GO" id="GO:0006099">
    <property type="term" value="P:tricarboxylic acid cycle"/>
    <property type="evidence" value="ECO:0007669"/>
    <property type="project" value="TreeGrafter"/>
</dbReference>
<reference evidence="4 5" key="1">
    <citation type="submission" date="2016-10" db="EMBL/GenBank/DDBJ databases">
        <authorList>
            <person name="de Groot N.N."/>
        </authorList>
    </citation>
    <scope>NUCLEOTIDE SEQUENCE [LARGE SCALE GENOMIC DNA]</scope>
    <source>
        <strain evidence="4 5">DSM 17925</strain>
    </source>
</reference>
<evidence type="ECO:0000256" key="2">
    <source>
        <dbReference type="ARBA" id="ARBA00019418"/>
    </source>
</evidence>
<dbReference type="PANTHER" id="PTHR12469:SF2">
    <property type="entry name" value="SUCCINATE DEHYDROGENASE ASSEMBLY FACTOR 2, MITOCHONDRIAL"/>
    <property type="match status" value="1"/>
</dbReference>
<dbReference type="RefSeq" id="WP_089992825.1">
    <property type="nucleotide sequence ID" value="NZ_FOIZ01000001.1"/>
</dbReference>